<dbReference type="AlphaFoldDB" id="A0A6M4GUD7"/>
<dbReference type="SUPFAM" id="SSF48498">
    <property type="entry name" value="Tetracyclin repressor-like, C-terminal domain"/>
    <property type="match status" value="1"/>
</dbReference>
<sequence>MRKTKAEAARTRQSLLDGALRCFDKQGIAGSTLDDIARAARVTKGALYWHFTGKGAILRAVRDAVTLPILDRADVTLLHERCEDPLERIEAFLAAMLHSLEKDRAVRTALSVMQFKCEFAGELEAELDGARVNTRRLVEGFFRAYTMARRKGLLAAGLTPRVAAAETMMFMSGLMRMWLLDPTSKGLRRDARAAIRAHVASKRALNGVRAAAA</sequence>
<evidence type="ECO:0000313" key="8">
    <source>
        <dbReference type="Proteomes" id="UP000501534"/>
    </source>
</evidence>
<dbReference type="Pfam" id="PF08361">
    <property type="entry name" value="TetR_C_2"/>
    <property type="match status" value="1"/>
</dbReference>
<dbReference type="RefSeq" id="WP_171091323.1">
    <property type="nucleotide sequence ID" value="NZ_CP053069.1"/>
</dbReference>
<dbReference type="GO" id="GO:0003700">
    <property type="term" value="F:DNA-binding transcription factor activity"/>
    <property type="evidence" value="ECO:0007669"/>
    <property type="project" value="TreeGrafter"/>
</dbReference>
<evidence type="ECO:0000256" key="5">
    <source>
        <dbReference type="PROSITE-ProRule" id="PRU00335"/>
    </source>
</evidence>
<keyword evidence="3 5" id="KW-0238">DNA-binding</keyword>
<name>A0A6M4GUD7_9PROT</name>
<dbReference type="Pfam" id="PF00440">
    <property type="entry name" value="TetR_N"/>
    <property type="match status" value="1"/>
</dbReference>
<evidence type="ECO:0000259" key="6">
    <source>
        <dbReference type="PROSITE" id="PS50977"/>
    </source>
</evidence>
<dbReference type="SUPFAM" id="SSF46689">
    <property type="entry name" value="Homeodomain-like"/>
    <property type="match status" value="1"/>
</dbReference>
<evidence type="ECO:0000256" key="3">
    <source>
        <dbReference type="ARBA" id="ARBA00023125"/>
    </source>
</evidence>
<accession>A0A6M4GUD7</accession>
<dbReference type="PANTHER" id="PTHR30055:SF240">
    <property type="entry name" value="HTH-TYPE TRANSCRIPTIONAL REGULATOR ACRR"/>
    <property type="match status" value="1"/>
</dbReference>
<keyword evidence="8" id="KW-1185">Reference proteome</keyword>
<evidence type="ECO:0000256" key="1">
    <source>
        <dbReference type="ARBA" id="ARBA00022491"/>
    </source>
</evidence>
<dbReference type="Proteomes" id="UP000501534">
    <property type="component" value="Chromosome"/>
</dbReference>
<feature type="DNA-binding region" description="H-T-H motif" evidence="5">
    <location>
        <begin position="32"/>
        <end position="51"/>
    </location>
</feature>
<keyword evidence="1" id="KW-0678">Repressor</keyword>
<evidence type="ECO:0000313" key="7">
    <source>
        <dbReference type="EMBL" id="QJR10652.1"/>
    </source>
</evidence>
<reference evidence="7 8" key="1">
    <citation type="submission" date="2020-04" db="EMBL/GenBank/DDBJ databases">
        <title>Usitatibacter rugosus gen. nov., sp. nov. and Usitatibacter palustris sp. nov., novel members of Usitatibacteraceae fam. nov. within the order Nitrosomonadales isolated from soil.</title>
        <authorList>
            <person name="Huber K.J."/>
            <person name="Neumann-Schaal M."/>
            <person name="Geppert A."/>
            <person name="Luckner M."/>
            <person name="Wanner G."/>
            <person name="Overmann J."/>
        </authorList>
    </citation>
    <scope>NUCLEOTIDE SEQUENCE [LARGE SCALE GENOMIC DNA]</scope>
    <source>
        <strain evidence="7 8">0125_3</strain>
    </source>
</reference>
<dbReference type="PROSITE" id="PS01081">
    <property type="entry name" value="HTH_TETR_1"/>
    <property type="match status" value="1"/>
</dbReference>
<dbReference type="PRINTS" id="PR00455">
    <property type="entry name" value="HTHTETR"/>
</dbReference>
<protein>
    <submittedName>
        <fullName evidence="7">HTH-type transcriptional regulator AcrR</fullName>
    </submittedName>
</protein>
<dbReference type="InterPro" id="IPR009057">
    <property type="entry name" value="Homeodomain-like_sf"/>
</dbReference>
<keyword evidence="4" id="KW-0804">Transcription</keyword>
<feature type="domain" description="HTH tetR-type" evidence="6">
    <location>
        <begin position="9"/>
        <end position="69"/>
    </location>
</feature>
<organism evidence="7 8">
    <name type="scientific">Usitatibacter rugosus</name>
    <dbReference type="NCBI Taxonomy" id="2732067"/>
    <lineage>
        <taxon>Bacteria</taxon>
        <taxon>Pseudomonadati</taxon>
        <taxon>Pseudomonadota</taxon>
        <taxon>Betaproteobacteria</taxon>
        <taxon>Nitrosomonadales</taxon>
        <taxon>Usitatibacteraceae</taxon>
        <taxon>Usitatibacter</taxon>
    </lineage>
</organism>
<keyword evidence="2" id="KW-0805">Transcription regulation</keyword>
<dbReference type="KEGG" id="uru:DSM104443_01719"/>
<dbReference type="InterPro" id="IPR050109">
    <property type="entry name" value="HTH-type_TetR-like_transc_reg"/>
</dbReference>
<dbReference type="InterPro" id="IPR023772">
    <property type="entry name" value="DNA-bd_HTH_TetR-type_CS"/>
</dbReference>
<dbReference type="Gene3D" id="1.10.357.10">
    <property type="entry name" value="Tetracycline Repressor, domain 2"/>
    <property type="match status" value="1"/>
</dbReference>
<dbReference type="PANTHER" id="PTHR30055">
    <property type="entry name" value="HTH-TYPE TRANSCRIPTIONAL REGULATOR RUTR"/>
    <property type="match status" value="1"/>
</dbReference>
<evidence type="ECO:0000256" key="2">
    <source>
        <dbReference type="ARBA" id="ARBA00023015"/>
    </source>
</evidence>
<dbReference type="InterPro" id="IPR001647">
    <property type="entry name" value="HTH_TetR"/>
</dbReference>
<dbReference type="InterPro" id="IPR013572">
    <property type="entry name" value="Tscrpt_reg_MAATS_C"/>
</dbReference>
<gene>
    <name evidence="7" type="primary">acrR_1</name>
    <name evidence="7" type="ORF">DSM104443_01719</name>
</gene>
<evidence type="ECO:0000256" key="4">
    <source>
        <dbReference type="ARBA" id="ARBA00023163"/>
    </source>
</evidence>
<dbReference type="EMBL" id="CP053069">
    <property type="protein sequence ID" value="QJR10652.1"/>
    <property type="molecule type" value="Genomic_DNA"/>
</dbReference>
<proteinExistence type="predicted"/>
<dbReference type="InterPro" id="IPR036271">
    <property type="entry name" value="Tet_transcr_reg_TetR-rel_C_sf"/>
</dbReference>
<dbReference type="GO" id="GO:0000976">
    <property type="term" value="F:transcription cis-regulatory region binding"/>
    <property type="evidence" value="ECO:0007669"/>
    <property type="project" value="TreeGrafter"/>
</dbReference>
<dbReference type="PROSITE" id="PS50977">
    <property type="entry name" value="HTH_TETR_2"/>
    <property type="match status" value="1"/>
</dbReference>